<dbReference type="AlphaFoldDB" id="A0AAD2FDB1"/>
<name>A0AAD2FDB1_9STRA</name>
<accession>A0AAD2FDB1</accession>
<evidence type="ECO:0000313" key="3">
    <source>
        <dbReference type="Proteomes" id="UP001295423"/>
    </source>
</evidence>
<keyword evidence="3" id="KW-1185">Reference proteome</keyword>
<dbReference type="Proteomes" id="UP001295423">
    <property type="component" value="Unassembled WGS sequence"/>
</dbReference>
<reference evidence="2" key="1">
    <citation type="submission" date="2023-08" db="EMBL/GenBank/DDBJ databases">
        <authorList>
            <person name="Audoor S."/>
            <person name="Bilcke G."/>
        </authorList>
    </citation>
    <scope>NUCLEOTIDE SEQUENCE</scope>
</reference>
<organism evidence="2 3">
    <name type="scientific">Cylindrotheca closterium</name>
    <dbReference type="NCBI Taxonomy" id="2856"/>
    <lineage>
        <taxon>Eukaryota</taxon>
        <taxon>Sar</taxon>
        <taxon>Stramenopiles</taxon>
        <taxon>Ochrophyta</taxon>
        <taxon>Bacillariophyta</taxon>
        <taxon>Bacillariophyceae</taxon>
        <taxon>Bacillariophycidae</taxon>
        <taxon>Bacillariales</taxon>
        <taxon>Bacillariaceae</taxon>
        <taxon>Cylindrotheca</taxon>
    </lineage>
</organism>
<feature type="compositionally biased region" description="Polar residues" evidence="1">
    <location>
        <begin position="28"/>
        <end position="61"/>
    </location>
</feature>
<feature type="compositionally biased region" description="Acidic residues" evidence="1">
    <location>
        <begin position="141"/>
        <end position="153"/>
    </location>
</feature>
<feature type="region of interest" description="Disordered" evidence="1">
    <location>
        <begin position="135"/>
        <end position="170"/>
    </location>
</feature>
<feature type="region of interest" description="Disordered" evidence="1">
    <location>
        <begin position="28"/>
        <end position="71"/>
    </location>
</feature>
<evidence type="ECO:0000256" key="1">
    <source>
        <dbReference type="SAM" id="MobiDB-lite"/>
    </source>
</evidence>
<sequence>MDFSLSTIGCSLPACLTMAGKRKLALHTGSTTGSTAGINTGINDTTTPSKPQESLTSSSHGSFERQDSDDSILTASNASEWNDDDSDDEEDNNKIVLKNHRGSSSSSSSLSSSSSSSSSFFVYLEHAASVLNLKGKQLEEEKGDDDDDNDDNDTATTMSFSSSSSSSESNLGVSFVEPLVTEVHYRPYTSKRDRYFLHYNEHDYVDFKMECLTGKGRNRKVSFQCEDVTVHELPAPEPSIRQDLFYSERELQGFLDEFVKSLNPQL</sequence>
<gene>
    <name evidence="2" type="ORF">CYCCA115_LOCUS3175</name>
</gene>
<feature type="compositionally biased region" description="Low complexity" evidence="1">
    <location>
        <begin position="159"/>
        <end position="169"/>
    </location>
</feature>
<evidence type="ECO:0000313" key="2">
    <source>
        <dbReference type="EMBL" id="CAJ1933137.1"/>
    </source>
</evidence>
<comment type="caution">
    <text evidence="2">The sequence shown here is derived from an EMBL/GenBank/DDBJ whole genome shotgun (WGS) entry which is preliminary data.</text>
</comment>
<protein>
    <submittedName>
        <fullName evidence="2">Uncharacterized protein</fullName>
    </submittedName>
</protein>
<dbReference type="EMBL" id="CAKOGP040000247">
    <property type="protein sequence ID" value="CAJ1933137.1"/>
    <property type="molecule type" value="Genomic_DNA"/>
</dbReference>
<proteinExistence type="predicted"/>